<proteinExistence type="predicted"/>
<dbReference type="EMBL" id="CP157960">
    <property type="protein sequence ID" value="XBT93659.1"/>
    <property type="molecule type" value="Genomic_DNA"/>
</dbReference>
<protein>
    <submittedName>
        <fullName evidence="1">Uncharacterized protein</fullName>
    </submittedName>
</protein>
<evidence type="ECO:0000313" key="1">
    <source>
        <dbReference type="EMBL" id="XBT93659.1"/>
    </source>
</evidence>
<gene>
    <name evidence="1" type="ORF">ABM479_04075</name>
</gene>
<dbReference type="RefSeq" id="WP_349957848.1">
    <property type="nucleotide sequence ID" value="NZ_CP157960.1"/>
</dbReference>
<sequence>MSFQKTSTTPSQRYFLPALRRFGTPIAQYGNFAPHVYIKRDELQNPCGETMTPAAASCINAKEPAMKPAPCSFKPYQNVAS</sequence>
<name>A0AAU7RU00_9HYPH</name>
<organism evidence="1">
    <name type="scientific">Rhizobium sp. ZPR3</name>
    <dbReference type="NCBI Taxonomy" id="3158967"/>
    <lineage>
        <taxon>Bacteria</taxon>
        <taxon>Pseudomonadati</taxon>
        <taxon>Pseudomonadota</taxon>
        <taxon>Alphaproteobacteria</taxon>
        <taxon>Hyphomicrobiales</taxon>
        <taxon>Rhizobiaceae</taxon>
        <taxon>Rhizobium/Agrobacterium group</taxon>
        <taxon>Rhizobium</taxon>
    </lineage>
</organism>
<dbReference type="AlphaFoldDB" id="A0AAU7RU00"/>
<accession>A0AAU7RU00</accession>
<reference evidence="1" key="1">
    <citation type="submission" date="2024-06" db="EMBL/GenBank/DDBJ databases">
        <authorList>
            <person name="Li T."/>
            <person name="Gao R."/>
        </authorList>
    </citation>
    <scope>NUCLEOTIDE SEQUENCE</scope>
    <source>
        <strain evidence="1">ZPR3</strain>
    </source>
</reference>